<protein>
    <submittedName>
        <fullName evidence="1">Uncharacterized protein</fullName>
    </submittedName>
</protein>
<reference evidence="1" key="2">
    <citation type="submission" date="2012-06" db="EMBL/GenBank/DDBJ databases">
        <authorList>
            <person name="Yu Y."/>
            <person name="Currie J."/>
            <person name="Lomeli R."/>
            <person name="Angelova A."/>
            <person name="Collura K."/>
            <person name="Wissotski M."/>
            <person name="Campos D."/>
            <person name="Kudrna D."/>
            <person name="Golser W."/>
            <person name="Ashely E."/>
            <person name="Descour A."/>
            <person name="Fernandes J."/>
            <person name="Soderlund C."/>
            <person name="Walbot V."/>
        </authorList>
    </citation>
    <scope>NUCLEOTIDE SEQUENCE</scope>
    <source>
        <strain evidence="1">B73</strain>
    </source>
</reference>
<sequence length="41" mass="5171">MLIYICVYEYDEYTPLTKKKGTLLQPLRTCWDYRLRYHRRA</sequence>
<reference evidence="1" key="1">
    <citation type="journal article" date="2009" name="PLoS Genet.">
        <title>Sequencing, mapping, and analysis of 27,455 maize full-length cDNAs.</title>
        <authorList>
            <person name="Soderlund C."/>
            <person name="Descour A."/>
            <person name="Kudrna D."/>
            <person name="Bomhoff M."/>
            <person name="Boyd L."/>
            <person name="Currie J."/>
            <person name="Angelova A."/>
            <person name="Collura K."/>
            <person name="Wissotski M."/>
            <person name="Ashley E."/>
            <person name="Morrow D."/>
            <person name="Fernandes J."/>
            <person name="Walbot V."/>
            <person name="Yu Y."/>
        </authorList>
    </citation>
    <scope>NUCLEOTIDE SEQUENCE</scope>
    <source>
        <strain evidence="1">B73</strain>
    </source>
</reference>
<proteinExistence type="evidence at transcript level"/>
<dbReference type="EMBL" id="BT054627">
    <property type="protein sequence ID" value="ACL53234.1"/>
    <property type="molecule type" value="mRNA"/>
</dbReference>
<name>B7ZZ85_MAIZE</name>
<organism evidence="1">
    <name type="scientific">Zea mays</name>
    <name type="common">Maize</name>
    <dbReference type="NCBI Taxonomy" id="4577"/>
    <lineage>
        <taxon>Eukaryota</taxon>
        <taxon>Viridiplantae</taxon>
        <taxon>Streptophyta</taxon>
        <taxon>Embryophyta</taxon>
        <taxon>Tracheophyta</taxon>
        <taxon>Spermatophyta</taxon>
        <taxon>Magnoliopsida</taxon>
        <taxon>Liliopsida</taxon>
        <taxon>Poales</taxon>
        <taxon>Poaceae</taxon>
        <taxon>PACMAD clade</taxon>
        <taxon>Panicoideae</taxon>
        <taxon>Andropogonodae</taxon>
        <taxon>Andropogoneae</taxon>
        <taxon>Tripsacinae</taxon>
        <taxon>Zea</taxon>
    </lineage>
</organism>
<accession>B7ZZ85</accession>
<dbReference type="AlphaFoldDB" id="B7ZZ85"/>
<evidence type="ECO:0000313" key="1">
    <source>
        <dbReference type="EMBL" id="ACL53234.1"/>
    </source>
</evidence>